<dbReference type="PANTHER" id="PTHR46830">
    <property type="entry name" value="TRANSFERASE, PUTATIVE-RELATED"/>
    <property type="match status" value="1"/>
</dbReference>
<keyword evidence="3" id="KW-1185">Reference proteome</keyword>
<reference evidence="2" key="3">
    <citation type="submission" date="2015-06" db="UniProtKB">
        <authorList>
            <consortium name="EnsemblMetazoa"/>
        </authorList>
    </citation>
    <scope>IDENTIFICATION</scope>
</reference>
<dbReference type="OrthoDB" id="409543at2759"/>
<organism evidence="1">
    <name type="scientific">Capitella teleta</name>
    <name type="common">Polychaete worm</name>
    <dbReference type="NCBI Taxonomy" id="283909"/>
    <lineage>
        <taxon>Eukaryota</taxon>
        <taxon>Metazoa</taxon>
        <taxon>Spiralia</taxon>
        <taxon>Lophotrochozoa</taxon>
        <taxon>Annelida</taxon>
        <taxon>Polychaeta</taxon>
        <taxon>Sedentaria</taxon>
        <taxon>Scolecida</taxon>
        <taxon>Capitellidae</taxon>
        <taxon>Capitella</taxon>
    </lineage>
</organism>
<evidence type="ECO:0000313" key="3">
    <source>
        <dbReference type="Proteomes" id="UP000014760"/>
    </source>
</evidence>
<dbReference type="EMBL" id="AMQN01012501">
    <property type="status" value="NOT_ANNOTATED_CDS"/>
    <property type="molecule type" value="Genomic_DNA"/>
</dbReference>
<dbReference type="InterPro" id="IPR029044">
    <property type="entry name" value="Nucleotide-diphossugar_trans"/>
</dbReference>
<dbReference type="OMA" id="RISHYIW"/>
<dbReference type="HOGENOM" id="CLU_030380_0_0_1"/>
<dbReference type="Proteomes" id="UP000014760">
    <property type="component" value="Unassembled WGS sequence"/>
</dbReference>
<protein>
    <submittedName>
        <fullName evidence="1 2">Uncharacterized protein</fullName>
    </submittedName>
</protein>
<evidence type="ECO:0000313" key="2">
    <source>
        <dbReference type="EnsemblMetazoa" id="CapteP191799"/>
    </source>
</evidence>
<dbReference type="PANTHER" id="PTHR46830:SF1">
    <property type="entry name" value="ALPHA-1,4-N-ACETYLGLUCOSAMINYLTRANSFERASE"/>
    <property type="match status" value="1"/>
</dbReference>
<gene>
    <name evidence="1" type="ORF">CAPTEDRAFT_191799</name>
</gene>
<sequence>MAASKRRLVCLICFMLVLVLMILTLLTFPTKQSFRRNLYNMGDLAHSLIASVNQAKVDQREWRYFNLKPLYAINETTDAIPLPSSGIRRVVHFVWCEPSNAQFTFNHFLSVVASIKIIRPEAIYFNHRKEILPEIDKWTYNTWFEELLYSFPWLYLKPQSFSDICSNVGEPKASFVAGQLRQHGGIYLDLSTLILDFEGTVQEADVVTGKLPEVTSQLPSLFGCKPEACPEHLSSSAVVNHLEHKCLFVDSVNYGRNIQGYKCVVLNSSFVPAELLYLETAGKSLHNFLRKLLYGQEAIPKPEPHPKEVVPNVAHYVWFGGGQMDYVFYLSVLSVLHIVKVDAVYIHGDRPPSGPHWRRLLTQEVKVKWIHKPRPTQIYGVRVGRVEHAADVARHDIMLKYGGVHLDTDAVFNKSLDRRLFHYDAVVSLDSPLYPMRPFPDVFNLGVVLSRPFSPFWQRYQLNERYYYEGDYTWNSNRVPYKIWERNPELVHIQPFLQLICCHLKCYPTWVRERNKAVAIAEDPQRWVDKPLAVHWTAPTPPDMLNEKIMRNSSSLFAQIGHNILKAAGQW</sequence>
<proteinExistence type="predicted"/>
<dbReference type="EnsemblMetazoa" id="CapteT191799">
    <property type="protein sequence ID" value="CapteP191799"/>
    <property type="gene ID" value="CapteG191799"/>
</dbReference>
<reference evidence="3" key="1">
    <citation type="submission" date="2012-12" db="EMBL/GenBank/DDBJ databases">
        <authorList>
            <person name="Hellsten U."/>
            <person name="Grimwood J."/>
            <person name="Chapman J.A."/>
            <person name="Shapiro H."/>
            <person name="Aerts A."/>
            <person name="Otillar R.P."/>
            <person name="Terry A.Y."/>
            <person name="Boore J.L."/>
            <person name="Simakov O."/>
            <person name="Marletaz F."/>
            <person name="Cho S.-J."/>
            <person name="Edsinger-Gonzales E."/>
            <person name="Havlak P."/>
            <person name="Kuo D.-H."/>
            <person name="Larsson T."/>
            <person name="Lv J."/>
            <person name="Arendt D."/>
            <person name="Savage R."/>
            <person name="Osoegawa K."/>
            <person name="de Jong P."/>
            <person name="Lindberg D.R."/>
            <person name="Seaver E.C."/>
            <person name="Weisblat D.A."/>
            <person name="Putnam N.H."/>
            <person name="Grigoriev I.V."/>
            <person name="Rokhsar D.S."/>
        </authorList>
    </citation>
    <scope>NUCLEOTIDE SEQUENCE</scope>
    <source>
        <strain evidence="3">I ESC-2004</strain>
    </source>
</reference>
<dbReference type="InterPro" id="IPR007577">
    <property type="entry name" value="GlycoTrfase_DXD_sugar-bd_CS"/>
</dbReference>
<reference evidence="1 3" key="2">
    <citation type="journal article" date="2013" name="Nature">
        <title>Insights into bilaterian evolution from three spiralian genomes.</title>
        <authorList>
            <person name="Simakov O."/>
            <person name="Marletaz F."/>
            <person name="Cho S.J."/>
            <person name="Edsinger-Gonzales E."/>
            <person name="Havlak P."/>
            <person name="Hellsten U."/>
            <person name="Kuo D.H."/>
            <person name="Larsson T."/>
            <person name="Lv J."/>
            <person name="Arendt D."/>
            <person name="Savage R."/>
            <person name="Osoegawa K."/>
            <person name="de Jong P."/>
            <person name="Grimwood J."/>
            <person name="Chapman J.A."/>
            <person name="Shapiro H."/>
            <person name="Aerts A."/>
            <person name="Otillar R.P."/>
            <person name="Terry A.Y."/>
            <person name="Boore J.L."/>
            <person name="Grigoriev I.V."/>
            <person name="Lindberg D.R."/>
            <person name="Seaver E.C."/>
            <person name="Weisblat D.A."/>
            <person name="Putnam N.H."/>
            <person name="Rokhsar D.S."/>
        </authorList>
    </citation>
    <scope>NUCLEOTIDE SEQUENCE</scope>
    <source>
        <strain evidence="1 3">I ESC-2004</strain>
    </source>
</reference>
<dbReference type="AlphaFoldDB" id="R7TJG6"/>
<dbReference type="Gene3D" id="3.90.550.20">
    <property type="match status" value="1"/>
</dbReference>
<dbReference type="EMBL" id="KB309554">
    <property type="protein sequence ID" value="ELT93963.1"/>
    <property type="molecule type" value="Genomic_DNA"/>
</dbReference>
<dbReference type="SUPFAM" id="SSF53448">
    <property type="entry name" value="Nucleotide-diphospho-sugar transferases"/>
    <property type="match status" value="1"/>
</dbReference>
<name>R7TJG6_CAPTE</name>
<evidence type="ECO:0000313" key="1">
    <source>
        <dbReference type="EMBL" id="ELT93963.1"/>
    </source>
</evidence>
<dbReference type="Pfam" id="PF04488">
    <property type="entry name" value="Gly_transf_sug"/>
    <property type="match status" value="1"/>
</dbReference>
<accession>R7TJG6</accession>